<keyword evidence="2" id="KW-1185">Reference proteome</keyword>
<dbReference type="Proteomes" id="UP000076858">
    <property type="component" value="Unassembled WGS sequence"/>
</dbReference>
<dbReference type="PANTHER" id="PTHR33173:SF2">
    <property type="entry name" value="MYND-TYPE DOMAIN-CONTAINING PROTEIN"/>
    <property type="match status" value="1"/>
</dbReference>
<evidence type="ECO:0000313" key="2">
    <source>
        <dbReference type="Proteomes" id="UP000076858"/>
    </source>
</evidence>
<dbReference type="EMBL" id="LRGB01001862">
    <property type="protein sequence ID" value="KZS10294.1"/>
    <property type="molecule type" value="Genomic_DNA"/>
</dbReference>
<accession>A0A162DDJ5</accession>
<evidence type="ECO:0000313" key="1">
    <source>
        <dbReference type="EMBL" id="KZS10294.1"/>
    </source>
</evidence>
<name>A0A162DDJ5_9CRUS</name>
<comment type="caution">
    <text evidence="1">The sequence shown here is derived from an EMBL/GenBank/DDBJ whole genome shotgun (WGS) entry which is preliminary data.</text>
</comment>
<gene>
    <name evidence="1" type="ORF">APZ42_025274</name>
</gene>
<sequence length="1049" mass="119067">MTILTEWLEKHEEINFDKTKWTFDESKGFVNCGQCKVKINISLNEQSGQFRISNVTRHLSNMHNKTKENSQGRGKGSKLLMERFATKQQTGENTKNTSMDSAEGSSYIEEVDLLDSAEIPAEITPMQPMQTMDPLSKGFLIADGPSPYGSISKNWNSREIRRKIKLCNSASDVSQTTIEMYFDAIDQFSQLAKTNVILSNQLLALCEKYRSLKAIANNSPTSEEAGSLLKKMLQQSISHSKKKAKGYRYMDEGLNNFCLNTYILGGRRMYEIFHANFKGVFPSPRTMGERLAKFQTFVPEGCVNVNGLVDYLLSHKLPMVVSLSEDATAIVGKREYNSTSNSIYGFSLPLKSNGLPNWEDSVMKNTLDAVRMFSTYKRATVIIVVMAQPLGDGIPPMRICSFGSDNSFTATDVKNRLDTIVSLLKEKGISVLTYSADGDSRELKSMRVMLQLGYVQRNNADKVFPGNTCPWFVATIAKDAPIPVQDTIHEGAKMRTRLLKDHRPMPFGNKIACRENLETLCGLVTKDQHLLQERDLLPEDKMNYDAVSRLIRPGLRELLKKHVPGSEGTIFYLKLMEYATTSFLDKQMSPLERIFRLWFAVFSVRYWRYWMMCDQAYPLAKHFFTSNAYQCLELNAHSLVLTELRLQEAKMTEMFLPWCFGSQQCESYFKALRSFTPVGSTQTNFTVGEVITSRGWKVDANLIATAEGDTHGIIYPRHIAQLERCGGTKRAMEDVEHPSKSQIVSIIKRALQEAKSELNQLGVLVNAADSECFKYDPRLAVTSTLSELENIAGPIVDDCDEPDIEGVSEIDDQLDERDRQDIEMLNLLFDAEFTDFTNRLSASKTNKKTLDPLSVPLELTPFVKIADKNSRLRVVKKSAIIWFLEHGVRRLSNDRTYRVRATSPYVQRQHLIVKTVEKRIVRIGDWCIFKTDEDCPLPNKFLLGRVLSFSLRVGSKKELGKRVLEWAYDGDQNNLGALCIWYEVVWNSTKKEIQSELKDIIVSSHGFHPCETYVCSIPPPTIDPSNSRLFLLRHIISDLYSFVNELLPS</sequence>
<organism evidence="1 2">
    <name type="scientific">Daphnia magna</name>
    <dbReference type="NCBI Taxonomy" id="35525"/>
    <lineage>
        <taxon>Eukaryota</taxon>
        <taxon>Metazoa</taxon>
        <taxon>Ecdysozoa</taxon>
        <taxon>Arthropoda</taxon>
        <taxon>Crustacea</taxon>
        <taxon>Branchiopoda</taxon>
        <taxon>Diplostraca</taxon>
        <taxon>Cladocera</taxon>
        <taxon>Anomopoda</taxon>
        <taxon>Daphniidae</taxon>
        <taxon>Daphnia</taxon>
    </lineage>
</organism>
<reference evidence="1 2" key="1">
    <citation type="submission" date="2016-03" db="EMBL/GenBank/DDBJ databases">
        <title>EvidentialGene: Evidence-directed Construction of Genes on Genomes.</title>
        <authorList>
            <person name="Gilbert D.G."/>
            <person name="Choi J.-H."/>
            <person name="Mockaitis K."/>
            <person name="Colbourne J."/>
            <person name="Pfrender M."/>
        </authorList>
    </citation>
    <scope>NUCLEOTIDE SEQUENCE [LARGE SCALE GENOMIC DNA]</scope>
    <source>
        <strain evidence="1 2">Xinb3</strain>
        <tissue evidence="1">Complete organism</tissue>
    </source>
</reference>
<protein>
    <submittedName>
        <fullName evidence="1">Uncharacterized protein</fullName>
    </submittedName>
</protein>
<proteinExistence type="predicted"/>
<dbReference type="OrthoDB" id="10064970at2759"/>
<dbReference type="AlphaFoldDB" id="A0A162DDJ5"/>
<dbReference type="PANTHER" id="PTHR33173">
    <property type="match status" value="1"/>
</dbReference>